<feature type="compositionally biased region" description="Polar residues" evidence="1">
    <location>
        <begin position="1"/>
        <end position="10"/>
    </location>
</feature>
<dbReference type="Proteomes" id="UP000323506">
    <property type="component" value="Chromosome A12"/>
</dbReference>
<evidence type="ECO:0000313" key="2">
    <source>
        <dbReference type="EMBL" id="TYG90505.1"/>
    </source>
</evidence>
<protein>
    <submittedName>
        <fullName evidence="2">Uncharacterized protein</fullName>
    </submittedName>
</protein>
<evidence type="ECO:0000313" key="3">
    <source>
        <dbReference type="Proteomes" id="UP000323506"/>
    </source>
</evidence>
<reference evidence="2 3" key="1">
    <citation type="submission" date="2019-06" db="EMBL/GenBank/DDBJ databases">
        <title>WGS assembly of Gossypium darwinii.</title>
        <authorList>
            <person name="Chen Z.J."/>
            <person name="Sreedasyam A."/>
            <person name="Ando A."/>
            <person name="Song Q."/>
            <person name="De L."/>
            <person name="Hulse-Kemp A."/>
            <person name="Ding M."/>
            <person name="Ye W."/>
            <person name="Kirkbride R."/>
            <person name="Jenkins J."/>
            <person name="Plott C."/>
            <person name="Lovell J."/>
            <person name="Lin Y.-M."/>
            <person name="Vaughn R."/>
            <person name="Liu B."/>
            <person name="Li W."/>
            <person name="Simpson S."/>
            <person name="Scheffler B."/>
            <person name="Saski C."/>
            <person name="Grover C."/>
            <person name="Hu G."/>
            <person name="Conover J."/>
            <person name="Carlson J."/>
            <person name="Shu S."/>
            <person name="Boston L."/>
            <person name="Williams M."/>
            <person name="Peterson D."/>
            <person name="Mcgee K."/>
            <person name="Jones D."/>
            <person name="Wendel J."/>
            <person name="Stelly D."/>
            <person name="Grimwood J."/>
            <person name="Schmutz J."/>
        </authorList>
    </citation>
    <scope>NUCLEOTIDE SEQUENCE [LARGE SCALE GENOMIC DNA]</scope>
    <source>
        <strain evidence="2">1808015.09</strain>
    </source>
</reference>
<dbReference type="AlphaFoldDB" id="A0A5D2EB86"/>
<feature type="region of interest" description="Disordered" evidence="1">
    <location>
        <begin position="1"/>
        <end position="25"/>
    </location>
</feature>
<dbReference type="EMBL" id="CM017699">
    <property type="protein sequence ID" value="TYG90505.1"/>
    <property type="molecule type" value="Genomic_DNA"/>
</dbReference>
<name>A0A5D2EB86_GOSDA</name>
<gene>
    <name evidence="2" type="ORF">ES288_A12G187300v1</name>
</gene>
<proteinExistence type="predicted"/>
<organism evidence="2 3">
    <name type="scientific">Gossypium darwinii</name>
    <name type="common">Darwin's cotton</name>
    <name type="synonym">Gossypium barbadense var. darwinii</name>
    <dbReference type="NCBI Taxonomy" id="34276"/>
    <lineage>
        <taxon>Eukaryota</taxon>
        <taxon>Viridiplantae</taxon>
        <taxon>Streptophyta</taxon>
        <taxon>Embryophyta</taxon>
        <taxon>Tracheophyta</taxon>
        <taxon>Spermatophyta</taxon>
        <taxon>Magnoliopsida</taxon>
        <taxon>eudicotyledons</taxon>
        <taxon>Gunneridae</taxon>
        <taxon>Pentapetalae</taxon>
        <taxon>rosids</taxon>
        <taxon>malvids</taxon>
        <taxon>Malvales</taxon>
        <taxon>Malvaceae</taxon>
        <taxon>Malvoideae</taxon>
        <taxon>Gossypium</taxon>
    </lineage>
</organism>
<accession>A0A5D2EB86</accession>
<evidence type="ECO:0000256" key="1">
    <source>
        <dbReference type="SAM" id="MobiDB-lite"/>
    </source>
</evidence>
<sequence length="119" mass="13080">MLSASTSPQTSRKKRLEINKGNNNDGIGVSTAICRTIKVQSGIPPPILPIRFSSCTFGSEPTSPFYCVLMLVGNGGISLKEQHAQFGSFNRQWRKSRPSTTSISIYQIVLNFLLFLSVN</sequence>
<keyword evidence="3" id="KW-1185">Reference proteome</keyword>